<proteinExistence type="predicted"/>
<dbReference type="Proteomes" id="UP000242815">
    <property type="component" value="Unassembled WGS sequence"/>
</dbReference>
<feature type="region of interest" description="Disordered" evidence="1">
    <location>
        <begin position="481"/>
        <end position="504"/>
    </location>
</feature>
<evidence type="ECO:0000313" key="2">
    <source>
        <dbReference type="EMBL" id="SFQ70108.1"/>
    </source>
</evidence>
<reference evidence="2 3" key="1">
    <citation type="submission" date="2016-10" db="EMBL/GenBank/DDBJ databases">
        <authorList>
            <person name="de Groot N.N."/>
        </authorList>
    </citation>
    <scope>NUCLEOTIDE SEQUENCE [LARGE SCALE GENOMIC DNA]</scope>
    <source>
        <strain evidence="2 3">JCM 18415</strain>
    </source>
</reference>
<evidence type="ECO:0000313" key="3">
    <source>
        <dbReference type="Proteomes" id="UP000242815"/>
    </source>
</evidence>
<organism evidence="2 3">
    <name type="scientific">Halopseudomonas formosensis</name>
    <dbReference type="NCBI Taxonomy" id="1002526"/>
    <lineage>
        <taxon>Bacteria</taxon>
        <taxon>Pseudomonadati</taxon>
        <taxon>Pseudomonadota</taxon>
        <taxon>Gammaproteobacteria</taxon>
        <taxon>Pseudomonadales</taxon>
        <taxon>Pseudomonadaceae</taxon>
        <taxon>Halopseudomonas</taxon>
    </lineage>
</organism>
<gene>
    <name evidence="2" type="ORF">SAMN05216578_102249</name>
</gene>
<evidence type="ECO:0000256" key="1">
    <source>
        <dbReference type="SAM" id="MobiDB-lite"/>
    </source>
</evidence>
<name>A0A1I6AN08_9GAMM</name>
<dbReference type="AlphaFoldDB" id="A0A1I6AN08"/>
<sequence length="578" mass="62678">MLNSYPLNSLPLNSLPPSGGGEPDIDTVVITPGPSFAWTLQVRLGSVDVTDQITGAVRIECSEDGDSVATFALWLGDGPVDALAYTGQPVSIDFIVSGDPAISSRRFTGSLVQPEFDVVTRVLTCEATTRLVDTVEAMEIPAIDALVGGLWSDDVFEPVAGRSRWDYAQERLSTRPASLSADRDGNPRISPWHQNGVHWEFAPGSTLYESVDVSLATLSETTNVVELELDYRYSRYRQRNQNYSWMHPALGGNTSIDGFINWKSDSSELPDIEMIVGAVDSAGWFLTSATWYRLPGDITEGPGSPWYNKNTDLLLGADFQAAVRWTQRAVEQYRLTLEIPDAVAAVGPVIRRDRVVLDTDTEADRIWEDGQTVLDGEGVPEQQPITGLPRRDQARLNRAVTCALSRARVQLLAAQRGNTVSWQIPLAHALGVDAGHRVRMLDQGVTATGTVISAVDEVDTATGSALLTLTIAVSRGTAEAISSPLTTPPAPTFTDAPGPTISGTLPTQLSKEWSDPPYDPELPGFAGAHSIGTWNPENRYPRRFAIDTPAIPDQWRDEIAATRTATYSVAPPVDVLEV</sequence>
<dbReference type="STRING" id="1002526.SAMN05216578_102249"/>
<dbReference type="OrthoDB" id="6999807at2"/>
<protein>
    <submittedName>
        <fullName evidence="2">Uncharacterized protein</fullName>
    </submittedName>
</protein>
<dbReference type="RefSeq" id="WP_090537347.1">
    <property type="nucleotide sequence ID" value="NZ_FOYD01000002.1"/>
</dbReference>
<accession>A0A1I6AN08</accession>
<dbReference type="EMBL" id="FOYD01000002">
    <property type="protein sequence ID" value="SFQ70108.1"/>
    <property type="molecule type" value="Genomic_DNA"/>
</dbReference>